<organism evidence="1 2">
    <name type="scientific">Edaphochlamys debaryana</name>
    <dbReference type="NCBI Taxonomy" id="47281"/>
    <lineage>
        <taxon>Eukaryota</taxon>
        <taxon>Viridiplantae</taxon>
        <taxon>Chlorophyta</taxon>
        <taxon>core chlorophytes</taxon>
        <taxon>Chlorophyceae</taxon>
        <taxon>CS clade</taxon>
        <taxon>Chlamydomonadales</taxon>
        <taxon>Chlamydomonadales incertae sedis</taxon>
        <taxon>Edaphochlamys</taxon>
    </lineage>
</organism>
<protein>
    <submittedName>
        <fullName evidence="1">Uncharacterized protein</fullName>
    </submittedName>
</protein>
<dbReference type="Proteomes" id="UP000612055">
    <property type="component" value="Unassembled WGS sequence"/>
</dbReference>
<evidence type="ECO:0000313" key="2">
    <source>
        <dbReference type="Proteomes" id="UP000612055"/>
    </source>
</evidence>
<sequence>MAGYCGFPPAQRRSSPSLEDVLRELDLDAADSIVDQLCDEEESNLAPVRLACRALSDLVDGSSSSLSLNPAAATLKSRPSLSRWPRVSEVKAHVPNSPAPGELSSLLVLPFVDQPEEARRRITSFNVFVDEDYNGGVVAAPVIMELTSLLPHLVELKLDELGQSSLACGAVDLRLMYGALSKLPSLNTLGLPTCAALPGIEALAGALTRLEVGSCEGWDESLLTNGAVAAVQQLHRLSSLYLCGVSVSAEVDSSDDDDEPGPSAQAGGLLGLLDALPPALNCLVWWGEAYDMPVCISHDRYNIKSSFTFHAHRFGLQRLARLAEDVLLPSRNLEPLPLEIKIDNLDASYAGLIGRASLRDLVKRCGSASAKTVAVDRSCEAEDIQAACRLVEAARDLRFDMFPRGPSYLSLPMRAAEDAQAQAQALEPRAISSLPPLPALLLRALDQLASQPSEREGSGPCSVLLLLRGPTAAALSQLDEQELEAWAMWMERRAEAAALAAGAGQAEGGGSGVLLSGVQAMPPAAALLVECGEAEGAAAAVAAALEGEGLEVVAVPFQAIGVAWYKRSPDAEHGDPHETKIRANLQQALPSPEGPEGAAHADAAAALLPGLVSTLGLHGYLAWTALAWALQRVVSEVWEAGTPGVELSQRLEWVFGVRDMVDELPGFVEAV</sequence>
<dbReference type="OrthoDB" id="560861at2759"/>
<dbReference type="EMBL" id="JAEHOE010000019">
    <property type="protein sequence ID" value="KAG2496317.1"/>
    <property type="molecule type" value="Genomic_DNA"/>
</dbReference>
<accession>A0A836C1Y8</accession>
<evidence type="ECO:0000313" key="1">
    <source>
        <dbReference type="EMBL" id="KAG2496317.1"/>
    </source>
</evidence>
<name>A0A836C1Y8_9CHLO</name>
<reference evidence="1" key="1">
    <citation type="journal article" date="2020" name="bioRxiv">
        <title>Comparative genomics of Chlamydomonas.</title>
        <authorList>
            <person name="Craig R.J."/>
            <person name="Hasan A.R."/>
            <person name="Ness R.W."/>
            <person name="Keightley P.D."/>
        </authorList>
    </citation>
    <scope>NUCLEOTIDE SEQUENCE</scope>
    <source>
        <strain evidence="1">CCAP 11/70</strain>
    </source>
</reference>
<gene>
    <name evidence="1" type="ORF">HYH03_005549</name>
</gene>
<keyword evidence="2" id="KW-1185">Reference proteome</keyword>
<comment type="caution">
    <text evidence="1">The sequence shown here is derived from an EMBL/GenBank/DDBJ whole genome shotgun (WGS) entry which is preliminary data.</text>
</comment>
<proteinExistence type="predicted"/>
<dbReference type="AlphaFoldDB" id="A0A836C1Y8"/>